<evidence type="ECO:0000256" key="3">
    <source>
        <dbReference type="SAM" id="MobiDB-lite"/>
    </source>
</evidence>
<dbReference type="CDD" id="cd20304">
    <property type="entry name" value="cupin_OxDC_N"/>
    <property type="match status" value="1"/>
</dbReference>
<dbReference type="PROSITE" id="PS51318">
    <property type="entry name" value="TAT"/>
    <property type="match status" value="1"/>
</dbReference>
<dbReference type="InterPro" id="IPR051610">
    <property type="entry name" value="GPI/OXD"/>
</dbReference>
<accession>A0A176WVK9</accession>
<dbReference type="GO" id="GO:0033609">
    <property type="term" value="P:oxalate metabolic process"/>
    <property type="evidence" value="ECO:0007669"/>
    <property type="project" value="InterPro"/>
</dbReference>
<dbReference type="InterPro" id="IPR006311">
    <property type="entry name" value="TAT_signal"/>
</dbReference>
<feature type="binding site" evidence="2">
    <location>
        <position position="171"/>
    </location>
    <ligand>
        <name>Mn(2+)</name>
        <dbReference type="ChEBI" id="CHEBI:29035"/>
        <label>1</label>
    </ligand>
</feature>
<dbReference type="InterPro" id="IPR014710">
    <property type="entry name" value="RmlC-like_jellyroll"/>
</dbReference>
<keyword evidence="4" id="KW-0732">Signal</keyword>
<keyword evidence="2" id="KW-0464">Manganese</keyword>
<comment type="cofactor">
    <cofactor evidence="2">
        <name>Mn(2+)</name>
        <dbReference type="ChEBI" id="CHEBI:29035"/>
    </cofactor>
    <text evidence="2">Binds 2 manganese ions per subunit.</text>
</comment>
<evidence type="ECO:0000313" key="6">
    <source>
        <dbReference type="EMBL" id="OAE36332.1"/>
    </source>
</evidence>
<comment type="caution">
    <text evidence="6">The sequence shown here is derived from an EMBL/GenBank/DDBJ whole genome shotgun (WGS) entry which is preliminary data.</text>
</comment>
<feature type="binding site" evidence="2">
    <location>
        <position position="309"/>
    </location>
    <ligand>
        <name>Mn(2+)</name>
        <dbReference type="ChEBI" id="CHEBI:29035"/>
        <label>2</label>
    </ligand>
</feature>
<feature type="binding site" evidence="2">
    <location>
        <position position="132"/>
    </location>
    <ligand>
        <name>Mn(2+)</name>
        <dbReference type="ChEBI" id="CHEBI:29035"/>
        <label>1</label>
    </ligand>
</feature>
<feature type="domain" description="Cupin type-1" evidence="5">
    <location>
        <begin position="261"/>
        <end position="403"/>
    </location>
</feature>
<proteinExistence type="predicted"/>
<feature type="domain" description="Cupin type-1" evidence="5">
    <location>
        <begin position="84"/>
        <end position="224"/>
    </location>
</feature>
<feature type="binding site" evidence="2">
    <location>
        <position position="126"/>
    </location>
    <ligand>
        <name>Mn(2+)</name>
        <dbReference type="ChEBI" id="CHEBI:29035"/>
        <label>1</label>
    </ligand>
</feature>
<evidence type="ECO:0000256" key="2">
    <source>
        <dbReference type="PIRSR" id="PIRSR617774-2"/>
    </source>
</evidence>
<dbReference type="NCBIfam" id="TIGR03404">
    <property type="entry name" value="bicupin_oxalic"/>
    <property type="match status" value="1"/>
</dbReference>
<feature type="signal peptide" evidence="4">
    <location>
        <begin position="1"/>
        <end position="21"/>
    </location>
</feature>
<keyword evidence="1 2" id="KW-0479">Metal-binding</keyword>
<dbReference type="AlphaFoldDB" id="A0A176WVK9"/>
<feature type="binding site" evidence="2">
    <location>
        <position position="307"/>
    </location>
    <ligand>
        <name>Mn(2+)</name>
        <dbReference type="ChEBI" id="CHEBI:29035"/>
        <label>2</label>
    </ligand>
</feature>
<reference evidence="6 7" key="1">
    <citation type="submission" date="2016-05" db="EMBL/GenBank/DDBJ databases">
        <authorList>
            <person name="Lavstsen T."/>
            <person name="Jespersen J.S."/>
        </authorList>
    </citation>
    <scope>NUCLEOTIDE SEQUENCE [LARGE SCALE GENOMIC DNA]</scope>
    <source>
        <strain evidence="6 7">KCJ1736</strain>
    </source>
</reference>
<dbReference type="GO" id="GO:0046872">
    <property type="term" value="F:metal ion binding"/>
    <property type="evidence" value="ECO:0007669"/>
    <property type="project" value="UniProtKB-KW"/>
</dbReference>
<name>A0A176WVK9_AGRTU</name>
<evidence type="ECO:0000256" key="1">
    <source>
        <dbReference type="ARBA" id="ARBA00022723"/>
    </source>
</evidence>
<evidence type="ECO:0000259" key="5">
    <source>
        <dbReference type="SMART" id="SM00835"/>
    </source>
</evidence>
<organism evidence="6 7">
    <name type="scientific">Agrobacterium tumefaciens</name>
    <dbReference type="NCBI Taxonomy" id="358"/>
    <lineage>
        <taxon>Bacteria</taxon>
        <taxon>Pseudomonadati</taxon>
        <taxon>Pseudomonadota</taxon>
        <taxon>Alphaproteobacteria</taxon>
        <taxon>Hyphomicrobiales</taxon>
        <taxon>Rhizobiaceae</taxon>
        <taxon>Rhizobium/Agrobacterium group</taxon>
        <taxon>Agrobacterium</taxon>
        <taxon>Agrobacterium tumefaciens complex</taxon>
    </lineage>
</organism>
<gene>
    <name evidence="6" type="ORF">A7J57_07165</name>
</gene>
<evidence type="ECO:0000256" key="4">
    <source>
        <dbReference type="SAM" id="SignalP"/>
    </source>
</evidence>
<dbReference type="Pfam" id="PF00190">
    <property type="entry name" value="Cupin_1"/>
    <property type="match status" value="2"/>
</dbReference>
<dbReference type="Proteomes" id="UP000077098">
    <property type="component" value="Unassembled WGS sequence"/>
</dbReference>
<feature type="binding site" evidence="2">
    <location>
        <position position="314"/>
    </location>
    <ligand>
        <name>Mn(2+)</name>
        <dbReference type="ChEBI" id="CHEBI:29035"/>
        <label>2</label>
    </ligand>
</feature>
<dbReference type="CDD" id="cd20305">
    <property type="entry name" value="cupin_OxDC_C"/>
    <property type="match status" value="1"/>
</dbReference>
<feature type="region of interest" description="Disordered" evidence="3">
    <location>
        <begin position="44"/>
        <end position="67"/>
    </location>
</feature>
<feature type="binding site" evidence="2">
    <location>
        <position position="128"/>
    </location>
    <ligand>
        <name>Mn(2+)</name>
        <dbReference type="ChEBI" id="CHEBI:29035"/>
        <label>1</label>
    </ligand>
</feature>
<feature type="binding site" evidence="2">
    <location>
        <position position="353"/>
    </location>
    <ligand>
        <name>Mn(2+)</name>
        <dbReference type="ChEBI" id="CHEBI:29035"/>
        <label>2</label>
    </ligand>
</feature>
<dbReference type="InterPro" id="IPR006045">
    <property type="entry name" value="Cupin_1"/>
</dbReference>
<protein>
    <submittedName>
        <fullName evidence="6">Cupin</fullName>
    </submittedName>
</protein>
<evidence type="ECO:0000313" key="7">
    <source>
        <dbReference type="Proteomes" id="UP000077098"/>
    </source>
</evidence>
<dbReference type="SMART" id="SM00835">
    <property type="entry name" value="Cupin_1"/>
    <property type="match status" value="2"/>
</dbReference>
<dbReference type="InterPro" id="IPR017774">
    <property type="entry name" value="Bicupin_oxalate_deCO2ase/Oxase"/>
</dbReference>
<dbReference type="InterPro" id="IPR011051">
    <property type="entry name" value="RmlC_Cupin_sf"/>
</dbReference>
<dbReference type="EMBL" id="LXPS01000041">
    <property type="protein sequence ID" value="OAE36332.1"/>
    <property type="molecule type" value="Genomic_DNA"/>
</dbReference>
<feature type="chain" id="PRO_5008052789" evidence="4">
    <location>
        <begin position="22"/>
        <end position="415"/>
    </location>
</feature>
<sequence length="415" mass="44631">METLTRRAVLAIGAVGGTALAASTAGAASFGNPDLPAEGAINANAASVSDPGPKNPAMNDQFPSFQSPPATDVGDMQLFWGSFNNAAKRIQNGGWARQVTKSDFAISDAVSGVNMRLGPGGIREMHWHRAAEWAIMTNGRCRITVLDTQGRAYVQDVEAGDLWYFPAGYPHSLQGIGPDGCEFVIVFDEGDQSEYGTLLLTDWLAHTSPELLAKNFGVAPDVFRNIPLQNLWIFQGKEPGPLSRDQEAVAGAGLPPFPFTYKLGTSKPLKENAAGVIRLADSSAFTVSKTIAAAIETIKPGGVREMHWHPNADEWQYWIKGEGRMTVFDAGPRSQTADFRAGDIGYVKRSQGHIIENTGKTDLQFVAVFKAAEYQEVSLSSWLTHTPPALVAQHLNVSIEDVAKLPADQPAIMPG</sequence>
<dbReference type="PANTHER" id="PTHR35848:SF9">
    <property type="entry name" value="SLL1358 PROTEIN"/>
    <property type="match status" value="1"/>
</dbReference>
<dbReference type="PANTHER" id="PTHR35848">
    <property type="entry name" value="OXALATE-BINDING PROTEIN"/>
    <property type="match status" value="1"/>
</dbReference>
<dbReference type="SUPFAM" id="SSF51182">
    <property type="entry name" value="RmlC-like cupins"/>
    <property type="match status" value="1"/>
</dbReference>
<dbReference type="Gene3D" id="2.60.120.10">
    <property type="entry name" value="Jelly Rolls"/>
    <property type="match status" value="2"/>
</dbReference>
<dbReference type="RefSeq" id="WP_063951742.1">
    <property type="nucleotide sequence ID" value="NZ_LXPS01000041.1"/>
</dbReference>